<protein>
    <recommendedName>
        <fullName evidence="10">Endo-chitosanase</fullName>
        <ecNumber evidence="10">3.2.1.132</ecNumber>
    </recommendedName>
</protein>
<evidence type="ECO:0000256" key="7">
    <source>
        <dbReference type="ARBA" id="ARBA00023277"/>
    </source>
</evidence>
<dbReference type="PANTHER" id="PTHR42061:SF6">
    <property type="entry name" value="ENDO-CHITOSANASE"/>
    <property type="match status" value="1"/>
</dbReference>
<gene>
    <name evidence="11" type="ORF">BJX66DRAFT_343691</name>
</gene>
<evidence type="ECO:0000256" key="2">
    <source>
        <dbReference type="ARBA" id="ARBA00004613"/>
    </source>
</evidence>
<keyword evidence="8 10" id="KW-0326">Glycosidase</keyword>
<comment type="similarity">
    <text evidence="3 10">Belongs to the glycosyl hydrolase 75 family.</text>
</comment>
<organism evidence="11 12">
    <name type="scientific">Aspergillus keveii</name>
    <dbReference type="NCBI Taxonomy" id="714993"/>
    <lineage>
        <taxon>Eukaryota</taxon>
        <taxon>Fungi</taxon>
        <taxon>Dikarya</taxon>
        <taxon>Ascomycota</taxon>
        <taxon>Pezizomycotina</taxon>
        <taxon>Eurotiomycetes</taxon>
        <taxon>Eurotiomycetidae</taxon>
        <taxon>Eurotiales</taxon>
        <taxon>Aspergillaceae</taxon>
        <taxon>Aspergillus</taxon>
        <taxon>Aspergillus subgen. Nidulantes</taxon>
    </lineage>
</organism>
<evidence type="ECO:0000256" key="4">
    <source>
        <dbReference type="ARBA" id="ARBA00022525"/>
    </source>
</evidence>
<reference evidence="11 12" key="1">
    <citation type="submission" date="2024-07" db="EMBL/GenBank/DDBJ databases">
        <title>Section-level genome sequencing and comparative genomics of Aspergillus sections Usti and Cavernicolus.</title>
        <authorList>
            <consortium name="Lawrence Berkeley National Laboratory"/>
            <person name="Nybo J.L."/>
            <person name="Vesth T.C."/>
            <person name="Theobald S."/>
            <person name="Frisvad J.C."/>
            <person name="Larsen T.O."/>
            <person name="Kjaerboelling I."/>
            <person name="Rothschild-Mancinelli K."/>
            <person name="Lyhne E.K."/>
            <person name="Kogle M.E."/>
            <person name="Barry K."/>
            <person name="Clum A."/>
            <person name="Na H."/>
            <person name="Ledsgaard L."/>
            <person name="Lin J."/>
            <person name="Lipzen A."/>
            <person name="Kuo A."/>
            <person name="Riley R."/>
            <person name="Mondo S."/>
            <person name="Labutti K."/>
            <person name="Haridas S."/>
            <person name="Pangalinan J."/>
            <person name="Salamov A.A."/>
            <person name="Simmons B.A."/>
            <person name="Magnuson J.K."/>
            <person name="Chen J."/>
            <person name="Drula E."/>
            <person name="Henrissat B."/>
            <person name="Wiebenga A."/>
            <person name="Lubbers R.J."/>
            <person name="Gomes A.C."/>
            <person name="Makela M.R."/>
            <person name="Stajich J."/>
            <person name="Grigoriev I.V."/>
            <person name="Mortensen U.H."/>
            <person name="De Vries R.P."/>
            <person name="Baker S.E."/>
            <person name="Andersen M.R."/>
        </authorList>
    </citation>
    <scope>NUCLEOTIDE SEQUENCE [LARGE SCALE GENOMIC DNA]</scope>
    <source>
        <strain evidence="11 12">CBS 209.92</strain>
    </source>
</reference>
<evidence type="ECO:0000256" key="9">
    <source>
        <dbReference type="ARBA" id="ARBA00023326"/>
    </source>
</evidence>
<keyword evidence="4" id="KW-0964">Secreted</keyword>
<dbReference type="EMBL" id="JBFTWV010000166">
    <property type="protein sequence ID" value="KAL2784817.1"/>
    <property type="molecule type" value="Genomic_DNA"/>
</dbReference>
<evidence type="ECO:0000256" key="5">
    <source>
        <dbReference type="ARBA" id="ARBA00022729"/>
    </source>
</evidence>
<keyword evidence="9 10" id="KW-0624">Polysaccharide degradation</keyword>
<dbReference type="EC" id="3.2.1.132" evidence="10"/>
<dbReference type="InterPro" id="IPR009939">
    <property type="entry name" value="Chitosanase_fungal"/>
</dbReference>
<sequence>MHLKTLLAILSLLTFTTVTTAKEIPAGLRDLYNKIRSSGPCTGDDLLKGGFFDQNDGSLPLWSYCQRHTSNSAIYLRGPVICSRIWTLTKEKPRCEWKWDWHSRHALHRLSKHPTANLLPLNATIHPYIVLGNTGSQPWYRTFDPRTADISPLSIVAVVCNNALIYGIWGDVSGDDGLPLVGEASLALATACFGGGVNGGNGWDGADVLYFAFKGDSAVPGPEGAKWDTRDYAELERSI</sequence>
<evidence type="ECO:0000313" key="11">
    <source>
        <dbReference type="EMBL" id="KAL2784817.1"/>
    </source>
</evidence>
<keyword evidence="12" id="KW-1185">Reference proteome</keyword>
<comment type="function">
    <text evidence="10">Chitosanase catalyzing the endo-type cleavage of chitosan, the deacylated form of chitin. Chitosanase may be crucial in the degradation of the deacetylated portion of chitin in the fungal cell wall.</text>
</comment>
<comment type="caution">
    <text evidence="11">The sequence shown here is derived from an EMBL/GenBank/DDBJ whole genome shotgun (WGS) entry which is preliminary data.</text>
</comment>
<evidence type="ECO:0000256" key="6">
    <source>
        <dbReference type="ARBA" id="ARBA00022801"/>
    </source>
</evidence>
<keyword evidence="6 10" id="KW-0378">Hydrolase</keyword>
<dbReference type="GO" id="GO:0016787">
    <property type="term" value="F:hydrolase activity"/>
    <property type="evidence" value="ECO:0007669"/>
    <property type="project" value="UniProtKB-KW"/>
</dbReference>
<evidence type="ECO:0000313" key="12">
    <source>
        <dbReference type="Proteomes" id="UP001610563"/>
    </source>
</evidence>
<proteinExistence type="inferred from homology"/>
<dbReference type="Proteomes" id="UP001610563">
    <property type="component" value="Unassembled WGS sequence"/>
</dbReference>
<keyword evidence="5 10" id="KW-0732">Signal</keyword>
<accession>A0ABR4FNM1</accession>
<feature type="signal peptide" evidence="10">
    <location>
        <begin position="1"/>
        <end position="21"/>
    </location>
</feature>
<evidence type="ECO:0000256" key="8">
    <source>
        <dbReference type="ARBA" id="ARBA00023295"/>
    </source>
</evidence>
<evidence type="ECO:0000256" key="1">
    <source>
        <dbReference type="ARBA" id="ARBA00000405"/>
    </source>
</evidence>
<evidence type="ECO:0000256" key="3">
    <source>
        <dbReference type="ARBA" id="ARBA00007799"/>
    </source>
</evidence>
<dbReference type="PANTHER" id="PTHR42061">
    <property type="entry name" value="ENDO-CHITOSANASE"/>
    <property type="match status" value="1"/>
</dbReference>
<keyword evidence="7" id="KW-0119">Carbohydrate metabolism</keyword>
<comment type="subcellular location">
    <subcellularLocation>
        <location evidence="2 10">Secreted</location>
    </subcellularLocation>
</comment>
<dbReference type="Pfam" id="PF07335">
    <property type="entry name" value="Glyco_hydro_75"/>
    <property type="match status" value="1"/>
</dbReference>
<feature type="chain" id="PRO_5044970813" description="Endo-chitosanase" evidence="10">
    <location>
        <begin position="22"/>
        <end position="239"/>
    </location>
</feature>
<comment type="catalytic activity">
    <reaction evidence="1 10">
        <text>Endohydrolysis of beta-(1-&gt;4)-linkages between D-glucosamine residues in a partly acetylated chitosan.</text>
        <dbReference type="EC" id="3.2.1.132"/>
    </reaction>
</comment>
<evidence type="ECO:0000256" key="10">
    <source>
        <dbReference type="RuleBase" id="RU361208"/>
    </source>
</evidence>
<name>A0ABR4FNM1_9EURO</name>